<evidence type="ECO:0000313" key="2">
    <source>
        <dbReference type="EMBL" id="GAA2121460.1"/>
    </source>
</evidence>
<name>A0ABP5JSU6_9ACTN</name>
<accession>A0ABP5JSU6</accession>
<gene>
    <name evidence="2" type="ORF">GCM10009759_71190</name>
</gene>
<sequence>MELLIAMALAYALGGGVTAGRATAAQHTKTPKDPKPIDRTESGKKIAQGAINSVARVYTFTSGAREGWRKAWPETKAAISERRTKVKADRAARKAGAAAEAEIVDAEIVEDETVNTGGPTTPTAPSGADAEASARLAAAVAAAEAEAARLERERKERLARWEAEDRAREERAKAATPPVPPVPPKPERPPTVGTAPAPAPAPADTASAGAVPSPAPSPEGGPHLRVVKDDPATPAPGTGGGTTTTTPRSGMSNLPTMSALVTEVTGVDSLMQYLAQLSRWARMEKDDAAAAVTRLSDLRAKAEHAYNAAAAAKYDAKTLGELAAIVEKLTELKTSREEDLRTSDLAERNASQASANVWGRHGGIQEARNAADVDMAETSTYGD</sequence>
<evidence type="ECO:0000256" key="1">
    <source>
        <dbReference type="SAM" id="MobiDB-lite"/>
    </source>
</evidence>
<organism evidence="2 3">
    <name type="scientific">Kitasatospora saccharophila</name>
    <dbReference type="NCBI Taxonomy" id="407973"/>
    <lineage>
        <taxon>Bacteria</taxon>
        <taxon>Bacillati</taxon>
        <taxon>Actinomycetota</taxon>
        <taxon>Actinomycetes</taxon>
        <taxon>Kitasatosporales</taxon>
        <taxon>Streptomycetaceae</taxon>
        <taxon>Kitasatospora</taxon>
    </lineage>
</organism>
<keyword evidence="3" id="KW-1185">Reference proteome</keyword>
<evidence type="ECO:0000313" key="3">
    <source>
        <dbReference type="Proteomes" id="UP001500897"/>
    </source>
</evidence>
<feature type="compositionally biased region" description="Low complexity" evidence="1">
    <location>
        <begin position="190"/>
        <end position="212"/>
    </location>
</feature>
<dbReference type="Proteomes" id="UP001500897">
    <property type="component" value="Unassembled WGS sequence"/>
</dbReference>
<feature type="compositionally biased region" description="Basic and acidic residues" evidence="1">
    <location>
        <begin position="159"/>
        <end position="173"/>
    </location>
</feature>
<proteinExistence type="predicted"/>
<feature type="region of interest" description="Disordered" evidence="1">
    <location>
        <begin position="159"/>
        <end position="254"/>
    </location>
</feature>
<protein>
    <submittedName>
        <fullName evidence="2">Uncharacterized protein</fullName>
    </submittedName>
</protein>
<feature type="region of interest" description="Disordered" evidence="1">
    <location>
        <begin position="112"/>
        <end position="132"/>
    </location>
</feature>
<feature type="compositionally biased region" description="Basic and acidic residues" evidence="1">
    <location>
        <begin position="30"/>
        <end position="43"/>
    </location>
</feature>
<reference evidence="3" key="1">
    <citation type="journal article" date="2019" name="Int. J. Syst. Evol. Microbiol.">
        <title>The Global Catalogue of Microorganisms (GCM) 10K type strain sequencing project: providing services to taxonomists for standard genome sequencing and annotation.</title>
        <authorList>
            <consortium name="The Broad Institute Genomics Platform"/>
            <consortium name="The Broad Institute Genome Sequencing Center for Infectious Disease"/>
            <person name="Wu L."/>
            <person name="Ma J."/>
        </authorList>
    </citation>
    <scope>NUCLEOTIDE SEQUENCE [LARGE SCALE GENOMIC DNA]</scope>
    <source>
        <strain evidence="3">JCM 14559</strain>
    </source>
</reference>
<comment type="caution">
    <text evidence="2">The sequence shown here is derived from an EMBL/GenBank/DDBJ whole genome shotgun (WGS) entry which is preliminary data.</text>
</comment>
<dbReference type="RefSeq" id="WP_344558357.1">
    <property type="nucleotide sequence ID" value="NZ_BAAANS010000078.1"/>
</dbReference>
<feature type="region of interest" description="Disordered" evidence="1">
    <location>
        <begin position="22"/>
        <end position="43"/>
    </location>
</feature>
<feature type="compositionally biased region" description="Low complexity" evidence="1">
    <location>
        <begin position="116"/>
        <end position="132"/>
    </location>
</feature>
<dbReference type="EMBL" id="BAAANS010000078">
    <property type="protein sequence ID" value="GAA2121460.1"/>
    <property type="molecule type" value="Genomic_DNA"/>
</dbReference>